<accession>A0A1Z4EF10</accession>
<feature type="modified residue" description="4-aspartylphosphate" evidence="5">
    <location>
        <position position="60"/>
    </location>
</feature>
<dbReference type="OrthoDB" id="9808843at2"/>
<dbReference type="Proteomes" id="UP000217736">
    <property type="component" value="Chromosome"/>
</dbReference>
<keyword evidence="3 8" id="KW-0238">DNA-binding</keyword>
<proteinExistence type="predicted"/>
<protein>
    <submittedName>
        <fullName evidence="8">DNA-binding response regulator</fullName>
    </submittedName>
</protein>
<feature type="domain" description="Response regulatory" evidence="7">
    <location>
        <begin position="9"/>
        <end position="132"/>
    </location>
</feature>
<evidence type="ECO:0000256" key="2">
    <source>
        <dbReference type="ARBA" id="ARBA00023015"/>
    </source>
</evidence>
<dbReference type="AlphaFoldDB" id="A0A1Z4EF10"/>
<evidence type="ECO:0000256" key="5">
    <source>
        <dbReference type="PROSITE-ProRule" id="PRU00169"/>
    </source>
</evidence>
<dbReference type="GO" id="GO:0003677">
    <property type="term" value="F:DNA binding"/>
    <property type="evidence" value="ECO:0007669"/>
    <property type="project" value="UniProtKB-KW"/>
</dbReference>
<dbReference type="Gene3D" id="3.40.50.2300">
    <property type="match status" value="1"/>
</dbReference>
<dbReference type="EMBL" id="AP018164">
    <property type="protein sequence ID" value="BAX91565.1"/>
    <property type="molecule type" value="Genomic_DNA"/>
</dbReference>
<evidence type="ECO:0000259" key="6">
    <source>
        <dbReference type="PROSITE" id="PS50043"/>
    </source>
</evidence>
<dbReference type="InterPro" id="IPR011006">
    <property type="entry name" value="CheY-like_superfamily"/>
</dbReference>
<dbReference type="PANTHER" id="PTHR43214">
    <property type="entry name" value="TWO-COMPONENT RESPONSE REGULATOR"/>
    <property type="match status" value="1"/>
</dbReference>
<dbReference type="PROSITE" id="PS50110">
    <property type="entry name" value="RESPONSE_REGULATORY"/>
    <property type="match status" value="1"/>
</dbReference>
<dbReference type="PANTHER" id="PTHR43214:SF24">
    <property type="entry name" value="TRANSCRIPTIONAL REGULATORY PROTEIN NARL-RELATED"/>
    <property type="match status" value="1"/>
</dbReference>
<name>A0A1Z4EF10_9MYCO</name>
<evidence type="ECO:0000259" key="7">
    <source>
        <dbReference type="PROSITE" id="PS50110"/>
    </source>
</evidence>
<dbReference type="CDD" id="cd06170">
    <property type="entry name" value="LuxR_C_like"/>
    <property type="match status" value="1"/>
</dbReference>
<dbReference type="Pfam" id="PF00072">
    <property type="entry name" value="Response_reg"/>
    <property type="match status" value="1"/>
</dbReference>
<dbReference type="KEGG" id="mshg:MSG_01408"/>
<dbReference type="SMART" id="SM00448">
    <property type="entry name" value="REC"/>
    <property type="match status" value="1"/>
</dbReference>
<dbReference type="GO" id="GO:0000160">
    <property type="term" value="P:phosphorelay signal transduction system"/>
    <property type="evidence" value="ECO:0007669"/>
    <property type="project" value="InterPro"/>
</dbReference>
<evidence type="ECO:0000313" key="9">
    <source>
        <dbReference type="Proteomes" id="UP000217736"/>
    </source>
</evidence>
<evidence type="ECO:0000256" key="1">
    <source>
        <dbReference type="ARBA" id="ARBA00022553"/>
    </source>
</evidence>
<dbReference type="SUPFAM" id="SSF52172">
    <property type="entry name" value="CheY-like"/>
    <property type="match status" value="1"/>
</dbReference>
<gene>
    <name evidence="8" type="ORF">MSG_01408</name>
</gene>
<keyword evidence="1 5" id="KW-0597">Phosphoprotein</keyword>
<sequence length="226" mass="24162">MAVADQSISVVVAEDSLLVRDSVCRALSTDRDVTVVGEGVDYDSTVKLLDQHNPALLVTDVRMPPTSTDEGIRLAQWLRTAHPDTGVIVLSQYAEPAYAIGLLDGGTKARGYLLKERIAHFDQLSDAVREVASGGTVLDPLVVEALLARPASSSAVNTLTSREREVLAEIAAGASNRAIAERLVLSQRAVEKHINSIFAKLALTGDETVDRRVKAVLMFLSNGTSS</sequence>
<dbReference type="PRINTS" id="PR00038">
    <property type="entry name" value="HTHLUXR"/>
</dbReference>
<keyword evidence="2" id="KW-0805">Transcription regulation</keyword>
<keyword evidence="4" id="KW-0804">Transcription</keyword>
<evidence type="ECO:0000256" key="3">
    <source>
        <dbReference type="ARBA" id="ARBA00023125"/>
    </source>
</evidence>
<dbReference type="GO" id="GO:0006355">
    <property type="term" value="P:regulation of DNA-templated transcription"/>
    <property type="evidence" value="ECO:0007669"/>
    <property type="project" value="InterPro"/>
</dbReference>
<keyword evidence="9" id="KW-1185">Reference proteome</keyword>
<dbReference type="InterPro" id="IPR000792">
    <property type="entry name" value="Tscrpt_reg_LuxR_C"/>
</dbReference>
<dbReference type="InterPro" id="IPR058245">
    <property type="entry name" value="NreC/VraR/RcsB-like_REC"/>
</dbReference>
<organism evidence="8 9">
    <name type="scientific">Mycobacterium shigaense</name>
    <dbReference type="NCBI Taxonomy" id="722731"/>
    <lineage>
        <taxon>Bacteria</taxon>
        <taxon>Bacillati</taxon>
        <taxon>Actinomycetota</taxon>
        <taxon>Actinomycetes</taxon>
        <taxon>Mycobacteriales</taxon>
        <taxon>Mycobacteriaceae</taxon>
        <taxon>Mycobacterium</taxon>
        <taxon>Mycobacterium simiae complex</taxon>
    </lineage>
</organism>
<dbReference type="InterPro" id="IPR016032">
    <property type="entry name" value="Sig_transdc_resp-reg_C-effctor"/>
</dbReference>
<dbReference type="SUPFAM" id="SSF46894">
    <property type="entry name" value="C-terminal effector domain of the bipartite response regulators"/>
    <property type="match status" value="1"/>
</dbReference>
<dbReference type="InterPro" id="IPR039420">
    <property type="entry name" value="WalR-like"/>
</dbReference>
<evidence type="ECO:0000256" key="4">
    <source>
        <dbReference type="ARBA" id="ARBA00023163"/>
    </source>
</evidence>
<evidence type="ECO:0000313" key="8">
    <source>
        <dbReference type="EMBL" id="BAX91565.1"/>
    </source>
</evidence>
<reference evidence="9" key="1">
    <citation type="submission" date="2017-06" db="EMBL/GenBank/DDBJ databases">
        <title>Complete Genome Sequence of Mycobacterium shigaense.</title>
        <authorList>
            <person name="Fukano H."/>
            <person name="Yoshida M."/>
            <person name="Kazumi Y."/>
            <person name="Ogura Y."/>
            <person name="Mitarai S."/>
            <person name="Hayashi T."/>
            <person name="Hoshino Y."/>
        </authorList>
    </citation>
    <scope>NUCLEOTIDE SEQUENCE [LARGE SCALE GENOMIC DNA]</scope>
    <source>
        <strain evidence="9">UN-152</strain>
    </source>
</reference>
<dbReference type="CDD" id="cd17535">
    <property type="entry name" value="REC_NarL-like"/>
    <property type="match status" value="1"/>
</dbReference>
<feature type="domain" description="HTH luxR-type" evidence="6">
    <location>
        <begin position="152"/>
        <end position="223"/>
    </location>
</feature>
<dbReference type="PROSITE" id="PS50043">
    <property type="entry name" value="HTH_LUXR_2"/>
    <property type="match status" value="1"/>
</dbReference>
<dbReference type="InterPro" id="IPR001789">
    <property type="entry name" value="Sig_transdc_resp-reg_receiver"/>
</dbReference>
<dbReference type="Pfam" id="PF00196">
    <property type="entry name" value="GerE"/>
    <property type="match status" value="1"/>
</dbReference>
<dbReference type="SMART" id="SM00421">
    <property type="entry name" value="HTH_LUXR"/>
    <property type="match status" value="1"/>
</dbReference>